<dbReference type="SUPFAM" id="SSF49401">
    <property type="entry name" value="Bacterial adhesins"/>
    <property type="match status" value="1"/>
</dbReference>
<dbReference type="Pfam" id="PF00419">
    <property type="entry name" value="Fimbrial"/>
    <property type="match status" value="1"/>
</dbReference>
<evidence type="ECO:0000313" key="6">
    <source>
        <dbReference type="Proteomes" id="UP000185597"/>
    </source>
</evidence>
<protein>
    <submittedName>
        <fullName evidence="5">Fimbrial chaperone protein</fullName>
    </submittedName>
    <submittedName>
        <fullName evidence="3">Fimbrial protein</fullName>
    </submittedName>
</protein>
<accession>A0A1R0FQB9</accession>
<dbReference type="Gene3D" id="2.60.40.1090">
    <property type="entry name" value="Fimbrial-type adhesion domain"/>
    <property type="match status" value="1"/>
</dbReference>
<dbReference type="InterPro" id="IPR008966">
    <property type="entry name" value="Adhesion_dom_sf"/>
</dbReference>
<dbReference type="AlphaFoldDB" id="A0A1R0FQB9"/>
<dbReference type="PANTHER" id="PTHR33420:SF32">
    <property type="entry name" value="FIMBRIAL-LIKE PROTEIN"/>
    <property type="match status" value="1"/>
</dbReference>
<evidence type="ECO:0000256" key="1">
    <source>
        <dbReference type="SAM" id="SignalP"/>
    </source>
</evidence>
<evidence type="ECO:0000313" key="7">
    <source>
        <dbReference type="Proteomes" id="UP000192573"/>
    </source>
</evidence>
<dbReference type="GO" id="GO:0043709">
    <property type="term" value="P:cell adhesion involved in single-species biofilm formation"/>
    <property type="evidence" value="ECO:0007669"/>
    <property type="project" value="TreeGrafter"/>
</dbReference>
<dbReference type="Proteomes" id="UP000185597">
    <property type="component" value="Unassembled WGS sequence"/>
</dbReference>
<dbReference type="OrthoDB" id="6573153at2"/>
<dbReference type="NCBIfam" id="NF011766">
    <property type="entry name" value="PRK15220.1"/>
    <property type="match status" value="1"/>
</dbReference>
<reference evidence="4 6" key="1">
    <citation type="submission" date="2017-01" db="EMBL/GenBank/DDBJ databases">
        <title>First report of the plasmid-mediated mcr-1 gene in Citrobacter freudii.</title>
        <authorList>
            <person name="Liu J."/>
            <person name="Yang Y."/>
            <person name="Li Y."/>
            <person name="Liu D."/>
            <person name="Tuo H."/>
            <person name="Davis M."/>
            <person name="Zhang A."/>
        </authorList>
    </citation>
    <scope>NUCLEOTIDE SEQUENCE [LARGE SCALE GENOMIC DNA]</scope>
    <source>
        <strain evidence="4 6">SCC4</strain>
    </source>
</reference>
<dbReference type="EMBL" id="AP026382">
    <property type="protein sequence ID" value="BDN96556.1"/>
    <property type="molecule type" value="Genomic_DNA"/>
</dbReference>
<feature type="domain" description="Fimbrial-type adhesion" evidence="2">
    <location>
        <begin position="32"/>
        <end position="176"/>
    </location>
</feature>
<dbReference type="Proteomes" id="UP000192573">
    <property type="component" value="Unassembled WGS sequence"/>
</dbReference>
<dbReference type="RefSeq" id="WP_016156961.1">
    <property type="nucleotide sequence ID" value="NZ_AP026382.1"/>
</dbReference>
<sequence>MKRSIISAAVLSAVVMSAGAFAADSDQGELIITGKVVGTTCKFTGDTTATIGMNQIGADRLNALSAGGVYEGYSNKTTVPLTVECTGSKAPKITFSSSQFDSNNKYITRNTAANNGAGFTVYYGDDFTKQVNPDTGIELTKTADNKYTLNFSARYAKIGSADVSAGDVASSLTMTVVTD</sequence>
<name>A0A1R0FQB9_CITBR</name>
<feature type="chain" id="PRO_5015068711" evidence="1">
    <location>
        <begin position="23"/>
        <end position="179"/>
    </location>
</feature>
<evidence type="ECO:0000259" key="2">
    <source>
        <dbReference type="Pfam" id="PF00419"/>
    </source>
</evidence>
<dbReference type="PANTHER" id="PTHR33420">
    <property type="entry name" value="FIMBRIAL SUBUNIT ELFA-RELATED"/>
    <property type="match status" value="1"/>
</dbReference>
<reference evidence="5 7" key="2">
    <citation type="submission" date="2017-03" db="EMBL/GenBank/DDBJ databases">
        <authorList>
            <person name="Afonso C.L."/>
            <person name="Miller P.J."/>
            <person name="Scott M.A."/>
            <person name="Spackman E."/>
            <person name="Goraichik I."/>
            <person name="Dimitrov K.M."/>
            <person name="Suarez D.L."/>
            <person name="Swayne D.E."/>
        </authorList>
    </citation>
    <scope>NUCLEOTIDE SEQUENCE [LARGE SCALE GENOMIC DNA]</scope>
    <source>
        <strain evidence="5 7">ATCC 51113</strain>
    </source>
</reference>
<evidence type="ECO:0000313" key="3">
    <source>
        <dbReference type="EMBL" id="BDN96556.1"/>
    </source>
</evidence>
<dbReference type="EMBL" id="MTCP01000017">
    <property type="protein sequence ID" value="OLY66872.1"/>
    <property type="molecule type" value="Genomic_DNA"/>
</dbReference>
<organism evidence="5 7">
    <name type="scientific">Citrobacter braakii</name>
    <dbReference type="NCBI Taxonomy" id="57706"/>
    <lineage>
        <taxon>Bacteria</taxon>
        <taxon>Pseudomonadati</taxon>
        <taxon>Pseudomonadota</taxon>
        <taxon>Gammaproteobacteria</taxon>
        <taxon>Enterobacterales</taxon>
        <taxon>Enterobacteriaceae</taxon>
        <taxon>Citrobacter</taxon>
        <taxon>Citrobacter freundii complex</taxon>
    </lineage>
</organism>
<evidence type="ECO:0000313" key="4">
    <source>
        <dbReference type="EMBL" id="OLY66872.1"/>
    </source>
</evidence>
<dbReference type="GO" id="GO:0009289">
    <property type="term" value="C:pilus"/>
    <property type="evidence" value="ECO:0007669"/>
    <property type="project" value="InterPro"/>
</dbReference>
<proteinExistence type="predicted"/>
<feature type="signal peptide" evidence="1">
    <location>
        <begin position="1"/>
        <end position="22"/>
    </location>
</feature>
<keyword evidence="1" id="KW-0732">Signal</keyword>
<dbReference type="InterPro" id="IPR050263">
    <property type="entry name" value="Bact_Fimbrial_Adh_Pro"/>
</dbReference>
<dbReference type="Proteomes" id="UP001058317">
    <property type="component" value="Chromosome"/>
</dbReference>
<dbReference type="EMBL" id="NAEW01000002">
    <property type="protein sequence ID" value="OQM43089.1"/>
    <property type="molecule type" value="Genomic_DNA"/>
</dbReference>
<reference evidence="3" key="3">
    <citation type="submission" date="2022-07" db="EMBL/GenBank/DDBJ databases">
        <title>Complete genome sequence of carbapenem-resistant Citrobacter spp. in Japan.</title>
        <authorList>
            <person name="Maehana S."/>
            <person name="Suzuki M."/>
            <person name="Kitasato H."/>
        </authorList>
    </citation>
    <scope>NUCLEOTIDE SEQUENCE</scope>
    <source>
        <strain evidence="3">KAM621</strain>
    </source>
</reference>
<dbReference type="InterPro" id="IPR036937">
    <property type="entry name" value="Adhesion_dom_fimbrial_sf"/>
</dbReference>
<dbReference type="InterPro" id="IPR000259">
    <property type="entry name" value="Adhesion_dom_fimbrial"/>
</dbReference>
<gene>
    <name evidence="3" type="primary">stcA</name>
    <name evidence="4" type="ORF">BWD41_23590</name>
    <name evidence="5" type="ORF">BZK42_05995</name>
    <name evidence="3" type="ORF">KAM621c_16610</name>
</gene>
<evidence type="ECO:0000313" key="5">
    <source>
        <dbReference type="EMBL" id="OQM43089.1"/>
    </source>
</evidence>